<feature type="chain" id="PRO_5037981201" description="TIGR03016 family PEP-CTERM system-associated outer membrane protein" evidence="1">
    <location>
        <begin position="31"/>
        <end position="630"/>
    </location>
</feature>
<evidence type="ECO:0008006" key="4">
    <source>
        <dbReference type="Google" id="ProtNLM"/>
    </source>
</evidence>
<feature type="signal peptide" evidence="1">
    <location>
        <begin position="1"/>
        <end position="30"/>
    </location>
</feature>
<reference evidence="2" key="1">
    <citation type="submission" date="2021-05" db="EMBL/GenBank/DDBJ databases">
        <title>Energy efficiency and biological interactions define the core microbiome of deep oligotrophic groundwater.</title>
        <authorList>
            <person name="Mehrshad M."/>
            <person name="Lopez-Fernandez M."/>
            <person name="Bell E."/>
            <person name="Bernier-Latmani R."/>
            <person name="Bertilsson S."/>
            <person name="Dopson M."/>
        </authorList>
    </citation>
    <scope>NUCLEOTIDE SEQUENCE</scope>
    <source>
        <strain evidence="2">Modern_marine.mb.64</strain>
    </source>
</reference>
<gene>
    <name evidence="2" type="ORF">KJ970_00450</name>
</gene>
<sequence length="630" mass="72708">MKFRHLKAHGLSTVCWIVLSLLLLSEAAGAQSILDRWNIHPKYSTSYQVNRQRQTWDQNLRLARMTHGFNFNNMTKIKQITNAAQNDYVENRASDKLTIDTRRRGWTLGMDTFIKRDNSQNNFSTRRDNSNQFDLRAERTLKLPLLHPVHFAGTAGYALDSDLSERVGGGAQATKRDSTVERGTTWSSNLTTSGAITPALSYSAGASYSGADQTSETTSYLDSVFDRVVEDDNIDRRRDFNLRTTWDPENDWKATLNTKYTSTQYENYDFQEEQKETKLGKTYNLDGTIEGPLHEGVNLAVTAKHYLFETDYRVKQQDTKKLQDDIRTEFRLEPAIPLLKGSTVRYEMNVTTTRNEREGSKSYDTNDNKTKLTWDRPLRSDLQLVAVGEMQLRQDIYDDGTLDKDEFRTRIDGTLNYNPNKRFSARLSYQREDKELINIPAAKATGNSTIQRNRISARYKYLAGKRLTFEQTFSMSADYTFYKFNESGNTLRRTNEVKTVIEPNLSPNTSVKFEHQYRFGDSGGYQYNTLSGIYTYGPSSETLRQYLLLRTEYKIRRSISLVATQSYEARTTTTLSTMRESLYERVQFSGEARFEHKFSEGFTFNGSFQQTQSSAEDDYWLVEASLNRDF</sequence>
<proteinExistence type="predicted"/>
<dbReference type="EMBL" id="JAHJDP010000004">
    <property type="protein sequence ID" value="MBU2689369.1"/>
    <property type="molecule type" value="Genomic_DNA"/>
</dbReference>
<name>A0A948RTC4_UNCEI</name>
<organism evidence="2 3">
    <name type="scientific">Eiseniibacteriota bacterium</name>
    <dbReference type="NCBI Taxonomy" id="2212470"/>
    <lineage>
        <taxon>Bacteria</taxon>
        <taxon>Candidatus Eiseniibacteriota</taxon>
    </lineage>
</organism>
<evidence type="ECO:0000313" key="2">
    <source>
        <dbReference type="EMBL" id="MBU2689369.1"/>
    </source>
</evidence>
<dbReference type="AlphaFoldDB" id="A0A948RTC4"/>
<evidence type="ECO:0000313" key="3">
    <source>
        <dbReference type="Proteomes" id="UP000777784"/>
    </source>
</evidence>
<accession>A0A948RTC4</accession>
<keyword evidence="1" id="KW-0732">Signal</keyword>
<dbReference type="SUPFAM" id="SSF56935">
    <property type="entry name" value="Porins"/>
    <property type="match status" value="1"/>
</dbReference>
<protein>
    <recommendedName>
        <fullName evidence="4">TIGR03016 family PEP-CTERM system-associated outer membrane protein</fullName>
    </recommendedName>
</protein>
<comment type="caution">
    <text evidence="2">The sequence shown here is derived from an EMBL/GenBank/DDBJ whole genome shotgun (WGS) entry which is preliminary data.</text>
</comment>
<evidence type="ECO:0000256" key="1">
    <source>
        <dbReference type="SAM" id="SignalP"/>
    </source>
</evidence>
<dbReference type="Proteomes" id="UP000777784">
    <property type="component" value="Unassembled WGS sequence"/>
</dbReference>